<sequence>MSSSGSSVGERSHSSTQSCPKCSSGPYCIKCGFHGYENFYETASSYESRISHHSHHSKAPYFRVPQCRPPSQCPFHSCDVQQTTWPQFRRSEKTFLIIFSTTFLIENIVQWSFYNLPELGRPLEEQFSKDPLELIHTFFGTIILITYLFFWMFGVYSILLKIRRLLFVFIAYLVG</sequence>
<dbReference type="WBParaSite" id="MBELARI_LOCUS16324">
    <property type="protein sequence ID" value="MBELARI_LOCUS16324"/>
    <property type="gene ID" value="MBELARI_LOCUS16324"/>
</dbReference>
<accession>A0AAF3EQF9</accession>
<evidence type="ECO:0000313" key="4">
    <source>
        <dbReference type="WBParaSite" id="MBELARI_LOCUS16324"/>
    </source>
</evidence>
<protein>
    <submittedName>
        <fullName evidence="4">Uncharacterized protein</fullName>
    </submittedName>
</protein>
<dbReference type="AlphaFoldDB" id="A0AAF3EQF9"/>
<dbReference type="Proteomes" id="UP000887575">
    <property type="component" value="Unassembled WGS sequence"/>
</dbReference>
<organism evidence="3 4">
    <name type="scientific">Mesorhabditis belari</name>
    <dbReference type="NCBI Taxonomy" id="2138241"/>
    <lineage>
        <taxon>Eukaryota</taxon>
        <taxon>Metazoa</taxon>
        <taxon>Ecdysozoa</taxon>
        <taxon>Nematoda</taxon>
        <taxon>Chromadorea</taxon>
        <taxon>Rhabditida</taxon>
        <taxon>Rhabditina</taxon>
        <taxon>Rhabditomorpha</taxon>
        <taxon>Rhabditoidea</taxon>
        <taxon>Rhabditidae</taxon>
        <taxon>Mesorhabditinae</taxon>
        <taxon>Mesorhabditis</taxon>
    </lineage>
</organism>
<evidence type="ECO:0000256" key="1">
    <source>
        <dbReference type="SAM" id="MobiDB-lite"/>
    </source>
</evidence>
<keyword evidence="2" id="KW-0812">Transmembrane</keyword>
<reference evidence="4" key="1">
    <citation type="submission" date="2024-02" db="UniProtKB">
        <authorList>
            <consortium name="WormBaseParasite"/>
        </authorList>
    </citation>
    <scope>IDENTIFICATION</scope>
</reference>
<name>A0AAF3EQF9_9BILA</name>
<feature type="transmembrane region" description="Helical" evidence="2">
    <location>
        <begin position="95"/>
        <end position="114"/>
    </location>
</feature>
<evidence type="ECO:0000256" key="2">
    <source>
        <dbReference type="SAM" id="Phobius"/>
    </source>
</evidence>
<feature type="region of interest" description="Disordered" evidence="1">
    <location>
        <begin position="1"/>
        <end position="22"/>
    </location>
</feature>
<keyword evidence="3" id="KW-1185">Reference proteome</keyword>
<keyword evidence="2" id="KW-0472">Membrane</keyword>
<keyword evidence="2" id="KW-1133">Transmembrane helix</keyword>
<feature type="transmembrane region" description="Helical" evidence="2">
    <location>
        <begin position="134"/>
        <end position="159"/>
    </location>
</feature>
<evidence type="ECO:0000313" key="3">
    <source>
        <dbReference type="Proteomes" id="UP000887575"/>
    </source>
</evidence>
<proteinExistence type="predicted"/>